<reference evidence="2" key="2">
    <citation type="submission" date="2021-04" db="EMBL/GenBank/DDBJ databases">
        <authorList>
            <person name="Gilroy R."/>
        </authorList>
    </citation>
    <scope>NUCLEOTIDE SEQUENCE</scope>
    <source>
        <strain evidence="2">ChiHjej12B11-24981</strain>
    </source>
</reference>
<protein>
    <recommendedName>
        <fullName evidence="4">Transmembrane protein</fullName>
    </recommendedName>
</protein>
<organism evidence="2 3">
    <name type="scientific">Candidatus Bacteroides merdipullorum</name>
    <dbReference type="NCBI Taxonomy" id="2838474"/>
    <lineage>
        <taxon>Bacteria</taxon>
        <taxon>Pseudomonadati</taxon>
        <taxon>Bacteroidota</taxon>
        <taxon>Bacteroidia</taxon>
        <taxon>Bacteroidales</taxon>
        <taxon>Bacteroidaceae</taxon>
        <taxon>Bacteroides</taxon>
    </lineage>
</organism>
<keyword evidence="1" id="KW-0812">Transmembrane</keyword>
<dbReference type="Proteomes" id="UP000824023">
    <property type="component" value="Unassembled WGS sequence"/>
</dbReference>
<keyword evidence="1" id="KW-1133">Transmembrane helix</keyword>
<proteinExistence type="predicted"/>
<sequence length="111" mass="13052">MLERITRYMEKQITHDTWGDGAWYIGGYMYMALGKWLDSMFMLYSAVPYVFLLLGYNICLTAFFYRRGKESPLTGKMVWRLCWRYALCLLLIAYIFITLSEANAHAAALDY</sequence>
<feature type="transmembrane region" description="Helical" evidence="1">
    <location>
        <begin position="43"/>
        <end position="65"/>
    </location>
</feature>
<dbReference type="AlphaFoldDB" id="A0A9D2CWR2"/>
<evidence type="ECO:0000313" key="2">
    <source>
        <dbReference type="EMBL" id="HIZ00804.1"/>
    </source>
</evidence>
<name>A0A9D2CWR2_9BACE</name>
<evidence type="ECO:0008006" key="4">
    <source>
        <dbReference type="Google" id="ProtNLM"/>
    </source>
</evidence>
<evidence type="ECO:0000256" key="1">
    <source>
        <dbReference type="SAM" id="Phobius"/>
    </source>
</evidence>
<accession>A0A9D2CWR2</accession>
<feature type="transmembrane region" description="Helical" evidence="1">
    <location>
        <begin position="77"/>
        <end position="97"/>
    </location>
</feature>
<gene>
    <name evidence="2" type="ORF">H9819_00935</name>
</gene>
<evidence type="ECO:0000313" key="3">
    <source>
        <dbReference type="Proteomes" id="UP000824023"/>
    </source>
</evidence>
<comment type="caution">
    <text evidence="2">The sequence shown here is derived from an EMBL/GenBank/DDBJ whole genome shotgun (WGS) entry which is preliminary data.</text>
</comment>
<dbReference type="EMBL" id="DXCK01000014">
    <property type="protein sequence ID" value="HIZ00804.1"/>
    <property type="molecule type" value="Genomic_DNA"/>
</dbReference>
<feature type="transmembrane region" description="Helical" evidence="1">
    <location>
        <begin position="21"/>
        <end position="37"/>
    </location>
</feature>
<keyword evidence="1" id="KW-0472">Membrane</keyword>
<reference evidence="2" key="1">
    <citation type="journal article" date="2021" name="PeerJ">
        <title>Extensive microbial diversity within the chicken gut microbiome revealed by metagenomics and culture.</title>
        <authorList>
            <person name="Gilroy R."/>
            <person name="Ravi A."/>
            <person name="Getino M."/>
            <person name="Pursley I."/>
            <person name="Horton D.L."/>
            <person name="Alikhan N.F."/>
            <person name="Baker D."/>
            <person name="Gharbi K."/>
            <person name="Hall N."/>
            <person name="Watson M."/>
            <person name="Adriaenssens E.M."/>
            <person name="Foster-Nyarko E."/>
            <person name="Jarju S."/>
            <person name="Secka A."/>
            <person name="Antonio M."/>
            <person name="Oren A."/>
            <person name="Chaudhuri R.R."/>
            <person name="La Ragione R."/>
            <person name="Hildebrand F."/>
            <person name="Pallen M.J."/>
        </authorList>
    </citation>
    <scope>NUCLEOTIDE SEQUENCE</scope>
    <source>
        <strain evidence="2">ChiHjej12B11-24981</strain>
    </source>
</reference>